<evidence type="ECO:0000313" key="3">
    <source>
        <dbReference type="Proteomes" id="UP000327013"/>
    </source>
</evidence>
<evidence type="ECO:0000256" key="1">
    <source>
        <dbReference type="SAM" id="MobiDB-lite"/>
    </source>
</evidence>
<proteinExistence type="predicted"/>
<organism evidence="2 3">
    <name type="scientific">Carpinus fangiana</name>
    <dbReference type="NCBI Taxonomy" id="176857"/>
    <lineage>
        <taxon>Eukaryota</taxon>
        <taxon>Viridiplantae</taxon>
        <taxon>Streptophyta</taxon>
        <taxon>Embryophyta</taxon>
        <taxon>Tracheophyta</taxon>
        <taxon>Spermatophyta</taxon>
        <taxon>Magnoliopsida</taxon>
        <taxon>eudicotyledons</taxon>
        <taxon>Gunneridae</taxon>
        <taxon>Pentapetalae</taxon>
        <taxon>rosids</taxon>
        <taxon>fabids</taxon>
        <taxon>Fagales</taxon>
        <taxon>Betulaceae</taxon>
        <taxon>Carpinus</taxon>
    </lineage>
</organism>
<protein>
    <submittedName>
        <fullName evidence="2">Uncharacterized protein</fullName>
    </submittedName>
</protein>
<gene>
    <name evidence="2" type="ORF">FH972_018724</name>
</gene>
<dbReference type="Proteomes" id="UP000327013">
    <property type="component" value="Chromosome 8"/>
</dbReference>
<accession>A0A5N6RQ39</accession>
<reference evidence="2 3" key="1">
    <citation type="submission" date="2019-06" db="EMBL/GenBank/DDBJ databases">
        <title>A chromosomal-level reference genome of Carpinus fangiana (Coryloideae, Betulaceae).</title>
        <authorList>
            <person name="Yang X."/>
            <person name="Wang Z."/>
            <person name="Zhang L."/>
            <person name="Hao G."/>
            <person name="Liu J."/>
            <person name="Yang Y."/>
        </authorList>
    </citation>
    <scope>NUCLEOTIDE SEQUENCE [LARGE SCALE GENOMIC DNA]</scope>
    <source>
        <strain evidence="2">Cfa_2016G</strain>
        <tissue evidence="2">Leaf</tissue>
    </source>
</reference>
<feature type="compositionally biased region" description="Pro residues" evidence="1">
    <location>
        <begin position="64"/>
        <end position="73"/>
    </location>
</feature>
<keyword evidence="3" id="KW-1185">Reference proteome</keyword>
<evidence type="ECO:0000313" key="2">
    <source>
        <dbReference type="EMBL" id="KAE8123799.1"/>
    </source>
</evidence>
<feature type="region of interest" description="Disordered" evidence="1">
    <location>
        <begin position="61"/>
        <end position="87"/>
    </location>
</feature>
<dbReference type="AlphaFoldDB" id="A0A5N6RQ39"/>
<name>A0A5N6RQ39_9ROSI</name>
<dbReference type="EMBL" id="CM017328">
    <property type="protein sequence ID" value="KAE8123799.1"/>
    <property type="molecule type" value="Genomic_DNA"/>
</dbReference>
<sequence>MAARYVVYPYHVIKAEEIYYDELMQIYYDRLHYNLQRHQPKPLDYSQLTSFLDFGHSFLSPWHRGPPPPPPPSDADGNTLISNDGEQPINNIQSTNSFFSHEVFSMKPEDPDAILFVSSETSKLYTRNANGGAPIAQNPGPFSPRV</sequence>